<organism evidence="9 10">
    <name type="scientific">Metabacillus flavus</name>
    <dbReference type="NCBI Taxonomy" id="2823519"/>
    <lineage>
        <taxon>Bacteria</taxon>
        <taxon>Bacillati</taxon>
        <taxon>Bacillota</taxon>
        <taxon>Bacilli</taxon>
        <taxon>Bacillales</taxon>
        <taxon>Bacillaceae</taxon>
        <taxon>Metabacillus</taxon>
    </lineage>
</organism>
<dbReference type="InterPro" id="IPR036046">
    <property type="entry name" value="Acylphosphatase-like_dom_sf"/>
</dbReference>
<accession>A0ABS5LAI7</accession>
<evidence type="ECO:0000256" key="7">
    <source>
        <dbReference type="RuleBase" id="RU004168"/>
    </source>
</evidence>
<protein>
    <recommendedName>
        <fullName evidence="3 5">Acylphosphatase</fullName>
        <ecNumber evidence="2 5">3.6.1.7</ecNumber>
    </recommendedName>
</protein>
<keyword evidence="5 6" id="KW-0378">Hydrolase</keyword>
<dbReference type="InterPro" id="IPR001792">
    <property type="entry name" value="Acylphosphatase-like_dom"/>
</dbReference>
<dbReference type="InterPro" id="IPR017968">
    <property type="entry name" value="Acylphosphatase_CS"/>
</dbReference>
<evidence type="ECO:0000256" key="1">
    <source>
        <dbReference type="ARBA" id="ARBA00005614"/>
    </source>
</evidence>
<dbReference type="InterPro" id="IPR020456">
    <property type="entry name" value="Acylphosphatase"/>
</dbReference>
<name>A0ABS5LAI7_9BACI</name>
<comment type="similarity">
    <text evidence="1 7">Belongs to the acylphosphatase family.</text>
</comment>
<evidence type="ECO:0000259" key="8">
    <source>
        <dbReference type="PROSITE" id="PS51160"/>
    </source>
</evidence>
<evidence type="ECO:0000256" key="4">
    <source>
        <dbReference type="ARBA" id="ARBA00047645"/>
    </source>
</evidence>
<evidence type="ECO:0000313" key="9">
    <source>
        <dbReference type="EMBL" id="MBS2967735.1"/>
    </source>
</evidence>
<gene>
    <name evidence="9" type="ORF">J9317_02965</name>
</gene>
<comment type="caution">
    <text evidence="9">The sequence shown here is derived from an EMBL/GenBank/DDBJ whole genome shotgun (WGS) entry which is preliminary data.</text>
</comment>
<evidence type="ECO:0000256" key="2">
    <source>
        <dbReference type="ARBA" id="ARBA00012150"/>
    </source>
</evidence>
<feature type="active site" evidence="5">
    <location>
        <position position="37"/>
    </location>
</feature>
<evidence type="ECO:0000256" key="6">
    <source>
        <dbReference type="RuleBase" id="RU000553"/>
    </source>
</evidence>
<proteinExistence type="inferred from homology"/>
<dbReference type="PANTHER" id="PTHR47268:SF4">
    <property type="entry name" value="ACYLPHOSPHATASE"/>
    <property type="match status" value="1"/>
</dbReference>
<sequence>MFVKTKLFVHGHVQGVGFRYYAQTKAIHRNIKGFAKNMDNGSVEIVAEGETRQLEAFIDDMKKGSPLAKVENIEQTECNEEEAFSAFDIRY</sequence>
<dbReference type="Gene3D" id="3.30.70.100">
    <property type="match status" value="1"/>
</dbReference>
<reference evidence="9 10" key="1">
    <citation type="submission" date="2021-04" db="EMBL/GenBank/DDBJ databases">
        <title>Metabacillus sp. strain KIGAM252 whole genome sequence.</title>
        <authorList>
            <person name="Seo M.-J."/>
            <person name="Cho E.-S."/>
            <person name="Hwang C.Y."/>
            <person name="Yoon D.J."/>
        </authorList>
    </citation>
    <scope>NUCLEOTIDE SEQUENCE [LARGE SCALE GENOMIC DNA]</scope>
    <source>
        <strain evidence="9 10">KIGAM252</strain>
    </source>
</reference>
<dbReference type="PROSITE" id="PS51160">
    <property type="entry name" value="ACYLPHOSPHATASE_3"/>
    <property type="match status" value="1"/>
</dbReference>
<comment type="catalytic activity">
    <reaction evidence="4 5 6">
        <text>an acyl phosphate + H2O = a carboxylate + phosphate + H(+)</text>
        <dbReference type="Rhea" id="RHEA:14965"/>
        <dbReference type="ChEBI" id="CHEBI:15377"/>
        <dbReference type="ChEBI" id="CHEBI:15378"/>
        <dbReference type="ChEBI" id="CHEBI:29067"/>
        <dbReference type="ChEBI" id="CHEBI:43474"/>
        <dbReference type="ChEBI" id="CHEBI:59918"/>
        <dbReference type="EC" id="3.6.1.7"/>
    </reaction>
</comment>
<dbReference type="EMBL" id="JAGVRK010000001">
    <property type="protein sequence ID" value="MBS2967735.1"/>
    <property type="molecule type" value="Genomic_DNA"/>
</dbReference>
<dbReference type="EC" id="3.6.1.7" evidence="2 5"/>
<keyword evidence="10" id="KW-1185">Reference proteome</keyword>
<dbReference type="PROSITE" id="PS00151">
    <property type="entry name" value="ACYLPHOSPHATASE_2"/>
    <property type="match status" value="1"/>
</dbReference>
<evidence type="ECO:0000256" key="5">
    <source>
        <dbReference type="PROSITE-ProRule" id="PRU00520"/>
    </source>
</evidence>
<dbReference type="Proteomes" id="UP000682403">
    <property type="component" value="Unassembled WGS sequence"/>
</dbReference>
<feature type="domain" description="Acylphosphatase-like" evidence="8">
    <location>
        <begin position="4"/>
        <end position="91"/>
    </location>
</feature>
<feature type="active site" evidence="5">
    <location>
        <position position="19"/>
    </location>
</feature>
<dbReference type="Pfam" id="PF00708">
    <property type="entry name" value="Acylphosphatase"/>
    <property type="match status" value="1"/>
</dbReference>
<evidence type="ECO:0000256" key="3">
    <source>
        <dbReference type="ARBA" id="ARBA00015991"/>
    </source>
</evidence>
<evidence type="ECO:0000313" key="10">
    <source>
        <dbReference type="Proteomes" id="UP000682403"/>
    </source>
</evidence>
<dbReference type="PANTHER" id="PTHR47268">
    <property type="entry name" value="ACYLPHOSPHATASE"/>
    <property type="match status" value="1"/>
</dbReference>
<dbReference type="PROSITE" id="PS00150">
    <property type="entry name" value="ACYLPHOSPHATASE_1"/>
    <property type="match status" value="1"/>
</dbReference>
<dbReference type="SUPFAM" id="SSF54975">
    <property type="entry name" value="Acylphosphatase/BLUF domain-like"/>
    <property type="match status" value="1"/>
</dbReference>